<keyword evidence="1" id="KW-0472">Membrane</keyword>
<proteinExistence type="predicted"/>
<sequence>MLGIVKWLISYILGGISFVAILVGCAWCKPHVSRAALTSQTSHSLMGRAPLETSICGSVTE</sequence>
<evidence type="ECO:0000313" key="2">
    <source>
        <dbReference type="EMBL" id="KLT44984.1"/>
    </source>
</evidence>
<dbReference type="PROSITE" id="PS51257">
    <property type="entry name" value="PROKAR_LIPOPROTEIN"/>
    <property type="match status" value="1"/>
</dbReference>
<name>A0A0J1BAQ2_9TREE</name>
<feature type="transmembrane region" description="Helical" evidence="1">
    <location>
        <begin position="6"/>
        <end position="28"/>
    </location>
</feature>
<evidence type="ECO:0000313" key="3">
    <source>
        <dbReference type="Proteomes" id="UP000053611"/>
    </source>
</evidence>
<organism evidence="2 3">
    <name type="scientific">Cutaneotrichosporon oleaginosum</name>
    <dbReference type="NCBI Taxonomy" id="879819"/>
    <lineage>
        <taxon>Eukaryota</taxon>
        <taxon>Fungi</taxon>
        <taxon>Dikarya</taxon>
        <taxon>Basidiomycota</taxon>
        <taxon>Agaricomycotina</taxon>
        <taxon>Tremellomycetes</taxon>
        <taxon>Trichosporonales</taxon>
        <taxon>Trichosporonaceae</taxon>
        <taxon>Cutaneotrichosporon</taxon>
    </lineage>
</organism>
<dbReference type="RefSeq" id="XP_018281475.1">
    <property type="nucleotide sequence ID" value="XM_018422149.1"/>
</dbReference>
<keyword evidence="3" id="KW-1185">Reference proteome</keyword>
<accession>A0A0J1BAQ2</accession>
<dbReference type="AlphaFoldDB" id="A0A0J1BAQ2"/>
<keyword evidence="1" id="KW-1133">Transmembrane helix</keyword>
<dbReference type="Proteomes" id="UP000053611">
    <property type="component" value="Unassembled WGS sequence"/>
</dbReference>
<gene>
    <name evidence="2" type="ORF">CC85DRAFT_282901</name>
</gene>
<reference evidence="2 3" key="1">
    <citation type="submission" date="2015-03" db="EMBL/GenBank/DDBJ databases">
        <title>Genomics and transcriptomics of the oil-accumulating basidiomycete yeast T. oleaginosus allow insights into substrate utilization and the diverse evolutionary trajectories of mating systems in fungi.</title>
        <authorList>
            <consortium name="DOE Joint Genome Institute"/>
            <person name="Kourist R."/>
            <person name="Kracht O."/>
            <person name="Bracharz F."/>
            <person name="Lipzen A."/>
            <person name="Nolan M."/>
            <person name="Ohm R."/>
            <person name="Grigoriev I."/>
            <person name="Sun S."/>
            <person name="Heitman J."/>
            <person name="Bruck T."/>
            <person name="Nowrousian M."/>
        </authorList>
    </citation>
    <scope>NUCLEOTIDE SEQUENCE [LARGE SCALE GENOMIC DNA]</scope>
    <source>
        <strain evidence="2 3">IBC0246</strain>
    </source>
</reference>
<dbReference type="GeneID" id="28982752"/>
<protein>
    <submittedName>
        <fullName evidence="2">Uncharacterized protein</fullName>
    </submittedName>
</protein>
<evidence type="ECO:0000256" key="1">
    <source>
        <dbReference type="SAM" id="Phobius"/>
    </source>
</evidence>
<keyword evidence="1" id="KW-0812">Transmembrane</keyword>
<dbReference type="EMBL" id="KQ087183">
    <property type="protein sequence ID" value="KLT44984.1"/>
    <property type="molecule type" value="Genomic_DNA"/>
</dbReference>